<feature type="compositionally biased region" description="Basic residues" evidence="1">
    <location>
        <begin position="10"/>
        <end position="19"/>
    </location>
</feature>
<dbReference type="GeneID" id="81435245"/>
<feature type="compositionally biased region" description="Basic and acidic residues" evidence="1">
    <location>
        <begin position="20"/>
        <end position="31"/>
    </location>
</feature>
<reference evidence="2" key="2">
    <citation type="journal article" date="2023" name="IMA Fungus">
        <title>Comparative genomic study of the Penicillium genus elucidates a diverse pangenome and 15 lateral gene transfer events.</title>
        <authorList>
            <person name="Petersen C."/>
            <person name="Sorensen T."/>
            <person name="Nielsen M.R."/>
            <person name="Sondergaard T.E."/>
            <person name="Sorensen J.L."/>
            <person name="Fitzpatrick D.A."/>
            <person name="Frisvad J.C."/>
            <person name="Nielsen K.L."/>
        </authorList>
    </citation>
    <scope>NUCLEOTIDE SEQUENCE</scope>
    <source>
        <strain evidence="2">IBT 29864</strain>
    </source>
</reference>
<dbReference type="PANTHER" id="PTHR12135:SF0">
    <property type="entry name" value="DNA REPAIR PROTEIN COMPLEMENTING XP-C CELLS"/>
    <property type="match status" value="1"/>
</dbReference>
<proteinExistence type="predicted"/>
<dbReference type="AlphaFoldDB" id="A0A9W9VH81"/>
<evidence type="ECO:0000313" key="2">
    <source>
        <dbReference type="EMBL" id="KAJ5380709.1"/>
    </source>
</evidence>
<dbReference type="InterPro" id="IPR036985">
    <property type="entry name" value="Transglutaminase-like_sf"/>
</dbReference>
<dbReference type="GO" id="GO:0000111">
    <property type="term" value="C:nucleotide-excision repair factor 2 complex"/>
    <property type="evidence" value="ECO:0007669"/>
    <property type="project" value="TreeGrafter"/>
</dbReference>
<dbReference type="Gene3D" id="3.90.260.10">
    <property type="entry name" value="Transglutaminase-like"/>
    <property type="match status" value="1"/>
</dbReference>
<dbReference type="GO" id="GO:0003697">
    <property type="term" value="F:single-stranded DNA binding"/>
    <property type="evidence" value="ECO:0007669"/>
    <property type="project" value="TreeGrafter"/>
</dbReference>
<dbReference type="PANTHER" id="PTHR12135">
    <property type="entry name" value="DNA REPAIR PROTEIN XP-C / RAD4"/>
    <property type="match status" value="1"/>
</dbReference>
<dbReference type="GO" id="GO:0005737">
    <property type="term" value="C:cytoplasm"/>
    <property type="evidence" value="ECO:0007669"/>
    <property type="project" value="TreeGrafter"/>
</dbReference>
<evidence type="ECO:0000256" key="1">
    <source>
        <dbReference type="SAM" id="MobiDB-lite"/>
    </source>
</evidence>
<dbReference type="Proteomes" id="UP001147782">
    <property type="component" value="Unassembled WGS sequence"/>
</dbReference>
<organism evidence="2 3">
    <name type="scientific">Penicillium cataractarum</name>
    <dbReference type="NCBI Taxonomy" id="2100454"/>
    <lineage>
        <taxon>Eukaryota</taxon>
        <taxon>Fungi</taxon>
        <taxon>Dikarya</taxon>
        <taxon>Ascomycota</taxon>
        <taxon>Pezizomycotina</taxon>
        <taxon>Eurotiomycetes</taxon>
        <taxon>Eurotiomycetidae</taxon>
        <taxon>Eurotiales</taxon>
        <taxon>Aspergillaceae</taxon>
        <taxon>Penicillium</taxon>
    </lineage>
</organism>
<dbReference type="GO" id="GO:0071942">
    <property type="term" value="C:XPC complex"/>
    <property type="evidence" value="ECO:0007669"/>
    <property type="project" value="TreeGrafter"/>
</dbReference>
<protein>
    <submittedName>
        <fullName evidence="2">Uncharacterized protein</fullName>
    </submittedName>
</protein>
<dbReference type="RefSeq" id="XP_056558280.1">
    <property type="nucleotide sequence ID" value="XM_056696068.1"/>
</dbReference>
<feature type="region of interest" description="Disordered" evidence="1">
    <location>
        <begin position="1"/>
        <end position="91"/>
    </location>
</feature>
<dbReference type="EMBL" id="JAPZBS010000002">
    <property type="protein sequence ID" value="KAJ5380709.1"/>
    <property type="molecule type" value="Genomic_DNA"/>
</dbReference>
<sequence length="209" mass="23544">MARQSAARPARGRTARGRRSKVETTSEDRVPEVYQEMLEEAEARDPGQFQSDRPVKRRKVGDSKSLRTRAIPVDSPPLEQAYAAPSPDGNITQKVQTVYDSTTSDESDVEWEDVDVAPPAQGLFGTAANNANNEGRDETLQITLDRETETRKRAPPRRKPVTAAEKKLRLDAHKAHLLCLLAHVNLRNRWCNDDTIQVCLNLLNYWSQI</sequence>
<gene>
    <name evidence="2" type="ORF">N7496_003137</name>
</gene>
<dbReference type="OrthoDB" id="4367976at2759"/>
<keyword evidence="3" id="KW-1185">Reference proteome</keyword>
<dbReference type="GO" id="GO:0006298">
    <property type="term" value="P:mismatch repair"/>
    <property type="evidence" value="ECO:0007669"/>
    <property type="project" value="TreeGrafter"/>
</dbReference>
<accession>A0A9W9VH81</accession>
<reference evidence="2" key="1">
    <citation type="submission" date="2022-11" db="EMBL/GenBank/DDBJ databases">
        <authorList>
            <person name="Petersen C."/>
        </authorList>
    </citation>
    <scope>NUCLEOTIDE SEQUENCE</scope>
    <source>
        <strain evidence="2">IBT 29864</strain>
    </source>
</reference>
<dbReference type="GO" id="GO:0003684">
    <property type="term" value="F:damaged DNA binding"/>
    <property type="evidence" value="ECO:0007669"/>
    <property type="project" value="InterPro"/>
</dbReference>
<evidence type="ECO:0000313" key="3">
    <source>
        <dbReference type="Proteomes" id="UP001147782"/>
    </source>
</evidence>
<name>A0A9W9VH81_9EURO</name>
<comment type="caution">
    <text evidence="2">The sequence shown here is derived from an EMBL/GenBank/DDBJ whole genome shotgun (WGS) entry which is preliminary data.</text>
</comment>
<dbReference type="GO" id="GO:0006289">
    <property type="term" value="P:nucleotide-excision repair"/>
    <property type="evidence" value="ECO:0007669"/>
    <property type="project" value="InterPro"/>
</dbReference>
<dbReference type="InterPro" id="IPR004583">
    <property type="entry name" value="DNA_repair_Rad4"/>
</dbReference>